<reference evidence="2" key="3">
    <citation type="submission" date="2020-06" db="EMBL/GenBank/DDBJ databases">
        <title>Helianthus annuus Genome sequencing and assembly Release 2.</title>
        <authorList>
            <person name="Gouzy J."/>
            <person name="Langlade N."/>
            <person name="Munos S."/>
        </authorList>
    </citation>
    <scope>NUCLEOTIDE SEQUENCE</scope>
    <source>
        <tissue evidence="2">Leaves</tissue>
    </source>
</reference>
<accession>A0A251VN50</accession>
<evidence type="ECO:0000313" key="4">
    <source>
        <dbReference type="Proteomes" id="UP000215914"/>
    </source>
</evidence>
<dbReference type="EMBL" id="MNCJ02000324">
    <property type="protein sequence ID" value="KAF5790347.1"/>
    <property type="molecule type" value="Genomic_DNA"/>
</dbReference>
<keyword evidence="4" id="KW-1185">Reference proteome</keyword>
<feature type="transmembrane region" description="Helical" evidence="1">
    <location>
        <begin position="25"/>
        <end position="47"/>
    </location>
</feature>
<dbReference type="Proteomes" id="UP000215914">
    <property type="component" value="Chromosome 1"/>
</dbReference>
<reference evidence="2 4" key="1">
    <citation type="journal article" date="2017" name="Nature">
        <title>The sunflower genome provides insights into oil metabolism, flowering and Asterid evolution.</title>
        <authorList>
            <person name="Badouin H."/>
            <person name="Gouzy J."/>
            <person name="Grassa C.J."/>
            <person name="Murat F."/>
            <person name="Staton S.E."/>
            <person name="Cottret L."/>
            <person name="Lelandais-Briere C."/>
            <person name="Owens G.L."/>
            <person name="Carrere S."/>
            <person name="Mayjonade B."/>
            <person name="Legrand L."/>
            <person name="Gill N."/>
            <person name="Kane N.C."/>
            <person name="Bowers J.E."/>
            <person name="Hubner S."/>
            <person name="Bellec A."/>
            <person name="Berard A."/>
            <person name="Berges H."/>
            <person name="Blanchet N."/>
            <person name="Boniface M.C."/>
            <person name="Brunel D."/>
            <person name="Catrice O."/>
            <person name="Chaidir N."/>
            <person name="Claudel C."/>
            <person name="Donnadieu C."/>
            <person name="Faraut T."/>
            <person name="Fievet G."/>
            <person name="Helmstetter N."/>
            <person name="King M."/>
            <person name="Knapp S.J."/>
            <person name="Lai Z."/>
            <person name="Le Paslier M.C."/>
            <person name="Lippi Y."/>
            <person name="Lorenzon L."/>
            <person name="Mandel J.R."/>
            <person name="Marage G."/>
            <person name="Marchand G."/>
            <person name="Marquand E."/>
            <person name="Bret-Mestries E."/>
            <person name="Morien E."/>
            <person name="Nambeesan S."/>
            <person name="Nguyen T."/>
            <person name="Pegot-Espagnet P."/>
            <person name="Pouilly N."/>
            <person name="Raftis F."/>
            <person name="Sallet E."/>
            <person name="Schiex T."/>
            <person name="Thomas J."/>
            <person name="Vandecasteele C."/>
            <person name="Vares D."/>
            <person name="Vear F."/>
            <person name="Vautrin S."/>
            <person name="Crespi M."/>
            <person name="Mangin B."/>
            <person name="Burke J.M."/>
            <person name="Salse J."/>
            <person name="Munos S."/>
            <person name="Vincourt P."/>
            <person name="Rieseberg L.H."/>
            <person name="Langlade N.B."/>
        </authorList>
    </citation>
    <scope>NUCLEOTIDE SEQUENCE [LARGE SCALE GENOMIC DNA]</scope>
    <source>
        <strain evidence="4">cv. SF193</strain>
        <tissue evidence="2">Leaves</tissue>
    </source>
</reference>
<dbReference type="AlphaFoldDB" id="A0A251VN50"/>
<keyword evidence="1" id="KW-0812">Transmembrane</keyword>
<protein>
    <submittedName>
        <fullName evidence="3">Uncharacterized protein</fullName>
    </submittedName>
</protein>
<dbReference type="EMBL" id="CM007890">
    <property type="protein sequence ID" value="OTG36988.1"/>
    <property type="molecule type" value="Genomic_DNA"/>
</dbReference>
<organism evidence="3 4">
    <name type="scientific">Helianthus annuus</name>
    <name type="common">Common sunflower</name>
    <dbReference type="NCBI Taxonomy" id="4232"/>
    <lineage>
        <taxon>Eukaryota</taxon>
        <taxon>Viridiplantae</taxon>
        <taxon>Streptophyta</taxon>
        <taxon>Embryophyta</taxon>
        <taxon>Tracheophyta</taxon>
        <taxon>Spermatophyta</taxon>
        <taxon>Magnoliopsida</taxon>
        <taxon>eudicotyledons</taxon>
        <taxon>Gunneridae</taxon>
        <taxon>Pentapetalae</taxon>
        <taxon>asterids</taxon>
        <taxon>campanulids</taxon>
        <taxon>Asterales</taxon>
        <taxon>Asteraceae</taxon>
        <taxon>Asteroideae</taxon>
        <taxon>Heliantheae alliance</taxon>
        <taxon>Heliantheae</taxon>
        <taxon>Helianthus</taxon>
    </lineage>
</organism>
<dbReference type="InParanoid" id="A0A251VN50"/>
<gene>
    <name evidence="3" type="ORF">HannXRQ_Chr01g0013911</name>
    <name evidence="2" type="ORF">HanXRQr2_Chr09g0382101</name>
</gene>
<reference evidence="3" key="2">
    <citation type="submission" date="2017-02" db="EMBL/GenBank/DDBJ databases">
        <title>Sunflower complete genome.</title>
        <authorList>
            <person name="Langlade N."/>
            <person name="Munos S."/>
        </authorList>
    </citation>
    <scope>NUCLEOTIDE SEQUENCE [LARGE SCALE GENOMIC DNA]</scope>
    <source>
        <tissue evidence="3">Leaves</tissue>
    </source>
</reference>
<proteinExistence type="predicted"/>
<evidence type="ECO:0000313" key="3">
    <source>
        <dbReference type="EMBL" id="OTG36988.1"/>
    </source>
</evidence>
<name>A0A251VN50_HELAN</name>
<dbReference type="Gramene" id="mRNA:HanXRQr2_Chr09g0382101">
    <property type="protein sequence ID" value="mRNA:HanXRQr2_Chr09g0382101"/>
    <property type="gene ID" value="HanXRQr2_Chr09g0382101"/>
</dbReference>
<keyword evidence="1" id="KW-1133">Transmembrane helix</keyword>
<sequence length="69" mass="8163">MFSTHFYKEIVIEKEEPENQERWRWLLAAAATMGTTAVAMFSTVARVQFRRWYQAKIFTDSDHGVCDFL</sequence>
<evidence type="ECO:0000313" key="2">
    <source>
        <dbReference type="EMBL" id="KAF5790347.1"/>
    </source>
</evidence>
<evidence type="ECO:0000256" key="1">
    <source>
        <dbReference type="SAM" id="Phobius"/>
    </source>
</evidence>
<keyword evidence="1" id="KW-0472">Membrane</keyword>